<keyword evidence="2" id="KW-1185">Reference proteome</keyword>
<dbReference type="EMBL" id="BEYU01000004">
    <property type="protein sequence ID" value="GBG24177.1"/>
    <property type="molecule type" value="Genomic_DNA"/>
</dbReference>
<comment type="caution">
    <text evidence="1">The sequence shown here is derived from an EMBL/GenBank/DDBJ whole genome shotgun (WGS) entry which is preliminary data.</text>
</comment>
<organism evidence="1 2">
    <name type="scientific">Hondaea fermentalgiana</name>
    <dbReference type="NCBI Taxonomy" id="2315210"/>
    <lineage>
        <taxon>Eukaryota</taxon>
        <taxon>Sar</taxon>
        <taxon>Stramenopiles</taxon>
        <taxon>Bigyra</taxon>
        <taxon>Labyrinthulomycetes</taxon>
        <taxon>Thraustochytrida</taxon>
        <taxon>Thraustochytriidae</taxon>
        <taxon>Hondaea</taxon>
    </lineage>
</organism>
<dbReference type="Proteomes" id="UP000241890">
    <property type="component" value="Unassembled WGS sequence"/>
</dbReference>
<sequence length="304" mass="34597">MVGVGSQVDRGLLSGARNLRLGSGFQAVTIMSGDLLYESSPTLHLWRCGKTELCRRFESEGFRTLDEAFLDMPSYGLHPQSLLMETTWVCSWFERLLKYAQGFKERGESHERVVFFADRSPMSAVFYSSHGELLTPIINKQMEEVRKFADINIHTVHVRVQREILWRRVQARLELEPDRVLYKEDQRDWMDQVVSFYETFAWDTEIDNSEEDVTMSLQKLVDHTVRTICSSLPGLDVCIRDATPHLYKRAGTEAAMSDDDEHADSGDDAMCSIDLRSSAIPHLAVPSPRLAGSRRVQAAPPLIN</sequence>
<proteinExistence type="predicted"/>
<dbReference type="InterPro" id="IPR027417">
    <property type="entry name" value="P-loop_NTPase"/>
</dbReference>
<reference evidence="1 2" key="1">
    <citation type="submission" date="2017-12" db="EMBL/GenBank/DDBJ databases">
        <title>Sequencing, de novo assembly and annotation of complete genome of a new Thraustochytrid species, strain FCC1311.</title>
        <authorList>
            <person name="Sedici K."/>
            <person name="Godart F."/>
            <person name="Aiese Cigliano R."/>
            <person name="Sanseverino W."/>
            <person name="Barakat M."/>
            <person name="Ortet P."/>
            <person name="Marechal E."/>
            <person name="Cagnac O."/>
            <person name="Amato A."/>
        </authorList>
    </citation>
    <scope>NUCLEOTIDE SEQUENCE [LARGE SCALE GENOMIC DNA]</scope>
</reference>
<dbReference type="AlphaFoldDB" id="A0A2R5FZJ2"/>
<name>A0A2R5FZJ2_9STRA</name>
<dbReference type="OrthoDB" id="15417at2759"/>
<gene>
    <name evidence="1" type="ORF">FCC1311_003952</name>
</gene>
<accession>A0A2R5FZJ2</accession>
<dbReference type="Gene3D" id="3.40.50.300">
    <property type="entry name" value="P-loop containing nucleotide triphosphate hydrolases"/>
    <property type="match status" value="1"/>
</dbReference>
<dbReference type="SUPFAM" id="SSF52540">
    <property type="entry name" value="P-loop containing nucleoside triphosphate hydrolases"/>
    <property type="match status" value="1"/>
</dbReference>
<evidence type="ECO:0000313" key="1">
    <source>
        <dbReference type="EMBL" id="GBG24177.1"/>
    </source>
</evidence>
<dbReference type="InParanoid" id="A0A2R5FZJ2"/>
<evidence type="ECO:0000313" key="2">
    <source>
        <dbReference type="Proteomes" id="UP000241890"/>
    </source>
</evidence>
<evidence type="ECO:0008006" key="3">
    <source>
        <dbReference type="Google" id="ProtNLM"/>
    </source>
</evidence>
<protein>
    <recommendedName>
        <fullName evidence="3">NadR/Ttd14 AAA domain-containing protein</fullName>
    </recommendedName>
</protein>